<dbReference type="PROSITE" id="PS50293">
    <property type="entry name" value="TPR_REGION"/>
    <property type="match status" value="1"/>
</dbReference>
<feature type="repeat" description="TPR" evidence="3">
    <location>
        <begin position="478"/>
        <end position="511"/>
    </location>
</feature>
<dbReference type="SUPFAM" id="SSF48452">
    <property type="entry name" value="TPR-like"/>
    <property type="match status" value="2"/>
</dbReference>
<evidence type="ECO:0000313" key="6">
    <source>
        <dbReference type="Proteomes" id="UP000663828"/>
    </source>
</evidence>
<dbReference type="Pfam" id="PF13424">
    <property type="entry name" value="TPR_12"/>
    <property type="match status" value="4"/>
</dbReference>
<dbReference type="Pfam" id="PF13181">
    <property type="entry name" value="TPR_8"/>
    <property type="match status" value="1"/>
</dbReference>
<dbReference type="EMBL" id="CAJNOR010001422">
    <property type="protein sequence ID" value="CAF1140400.1"/>
    <property type="molecule type" value="Genomic_DNA"/>
</dbReference>
<dbReference type="PROSITE" id="PS50005">
    <property type="entry name" value="TPR"/>
    <property type="match status" value="5"/>
</dbReference>
<dbReference type="SUPFAM" id="SSF56399">
    <property type="entry name" value="ADP-ribosylation"/>
    <property type="match status" value="1"/>
</dbReference>
<dbReference type="Proteomes" id="UP000663852">
    <property type="component" value="Unassembled WGS sequence"/>
</dbReference>
<protein>
    <recommendedName>
        <fullName evidence="8">NAD(+)--protein-arginine ADP-ribosyltransferase</fullName>
    </recommendedName>
</protein>
<evidence type="ECO:0000256" key="1">
    <source>
        <dbReference type="ARBA" id="ARBA00022737"/>
    </source>
</evidence>
<proteinExistence type="predicted"/>
<dbReference type="Gene3D" id="1.25.40.10">
    <property type="entry name" value="Tetratricopeptide repeat domain"/>
    <property type="match status" value="3"/>
</dbReference>
<feature type="repeat" description="TPR" evidence="3">
    <location>
        <begin position="436"/>
        <end position="469"/>
    </location>
</feature>
<reference evidence="5" key="1">
    <citation type="submission" date="2021-02" db="EMBL/GenBank/DDBJ databases">
        <authorList>
            <person name="Nowell W R."/>
        </authorList>
    </citation>
    <scope>NUCLEOTIDE SEQUENCE</scope>
</reference>
<feature type="repeat" description="TPR" evidence="3">
    <location>
        <begin position="604"/>
        <end position="637"/>
    </location>
</feature>
<evidence type="ECO:0000313" key="4">
    <source>
        <dbReference type="EMBL" id="CAF1140400.1"/>
    </source>
</evidence>
<dbReference type="PANTHER" id="PTHR45641:SF1">
    <property type="entry name" value="AAA+ ATPASE DOMAIN-CONTAINING PROTEIN"/>
    <property type="match status" value="1"/>
</dbReference>
<dbReference type="OrthoDB" id="1658288at2759"/>
<accession>A0A815L1F5</accession>
<comment type="caution">
    <text evidence="5">The sequence shown here is derived from an EMBL/GenBank/DDBJ whole genome shotgun (WGS) entry which is preliminary data.</text>
</comment>
<dbReference type="InterPro" id="IPR011990">
    <property type="entry name" value="TPR-like_helical_dom_sf"/>
</dbReference>
<dbReference type="Proteomes" id="UP000663828">
    <property type="component" value="Unassembled WGS sequence"/>
</dbReference>
<keyword evidence="1" id="KW-0677">Repeat</keyword>
<evidence type="ECO:0000256" key="3">
    <source>
        <dbReference type="PROSITE-ProRule" id="PRU00339"/>
    </source>
</evidence>
<evidence type="ECO:0008006" key="8">
    <source>
        <dbReference type="Google" id="ProtNLM"/>
    </source>
</evidence>
<name>A0A815L1F5_ADIRI</name>
<evidence type="ECO:0000313" key="5">
    <source>
        <dbReference type="EMBL" id="CAF1400175.1"/>
    </source>
</evidence>
<dbReference type="SMART" id="SM00028">
    <property type="entry name" value="TPR"/>
    <property type="match status" value="10"/>
</dbReference>
<dbReference type="InterPro" id="IPR019734">
    <property type="entry name" value="TPR_rpt"/>
</dbReference>
<keyword evidence="2 3" id="KW-0802">TPR repeat</keyword>
<evidence type="ECO:0000256" key="2">
    <source>
        <dbReference type="ARBA" id="ARBA00022803"/>
    </source>
</evidence>
<dbReference type="Gene3D" id="3.90.176.10">
    <property type="entry name" value="Toxin ADP-ribosyltransferase, Chain A, domain 1"/>
    <property type="match status" value="1"/>
</dbReference>
<dbReference type="PROSITE" id="PS51996">
    <property type="entry name" value="TR_MART"/>
    <property type="match status" value="1"/>
</dbReference>
<keyword evidence="6" id="KW-1185">Reference proteome</keyword>
<dbReference type="PANTHER" id="PTHR45641">
    <property type="entry name" value="TETRATRICOPEPTIDE REPEAT PROTEIN (AFU_ORTHOLOGUE AFUA_6G03870)"/>
    <property type="match status" value="1"/>
</dbReference>
<dbReference type="AlphaFoldDB" id="A0A815L1F5"/>
<evidence type="ECO:0000313" key="7">
    <source>
        <dbReference type="Proteomes" id="UP000663852"/>
    </source>
</evidence>
<sequence length="877" mass="100837">MSSTTRFQGSSIQNYLLLWLDDRFHQNSKDVLAQLRNVVNEINVFTQSDECVDFLTDIDDRIVFLIVSEMLSKQLVPLIHDVPHLYRIYIFDEIETSCNEWAKVVGSFTEIKLLCDSLRASARQCDYAMIPISFIAKQSQKTTPLLGEHNLDQLEPTYMYSMIFKEILLEFNDDNVTDSLKDLINYCQQQGVSESQLNRFQHEYHNQSSIWWYTSGTFIYGMLNCALRTFNTEAMIKMGFLIRKLHQQLETLHKEQSNTLDNRLTVYRGQGLSQQDFQHLLDIKGGLLAFNSFLSTSRDHDVAWAFAESILDQDNGIVSVIFIMTVNSESTTPFASIDAYSAMRTEEEILFSMHSVFRVVEIKPSMRNNLVWEVQATLTDDNDPQLAGLMDRMQKEIDGKGWHRMGKLMIRVGHFTQAEMLFTELLKKTTTENGKTSCYYQLGEIRIHQGQYREAISFYEKTLKILLNALKKDDRALANVYNNIGLAYRRMSNHTNALEFYQKAISLKRKFLSASDPDLAVSYNNISSVYDDIGQYSKALKFSEEARRIWEMTLPSNHPMLASCYHNIGQIASKTGIYTKALEFYDKALKIWKLSLPPNHPEFALSYNNIAAIHSKVGNYLKAIEFYTKSIQIKEKAIPLNYRSLSTSYSNIGTVYISMFDFLKALEFCAKACGILEDNLPLNDPAFASCYNNLAQVHAAMMNHPKAFEFCQKAYQVLQITALPDYSLLATVCNNIGQLHSIAGDHLKALESFGKAQKIYEQYLPPSHPSLATLYNNIGQLYCNMGEYFKALAFMEKSNDIFKNCLPFEHLDLAASYWNMGEVCKMMTQYSKALQCLERALQIFEKVLPSNHTYLELLKRSINNVKEITRLERHHMQ</sequence>
<gene>
    <name evidence="5" type="ORF">EDS130_LOCUS35959</name>
    <name evidence="4" type="ORF">XAT740_LOCUS20389</name>
</gene>
<dbReference type="EMBL" id="CAJNOJ010000325">
    <property type="protein sequence ID" value="CAF1400175.1"/>
    <property type="molecule type" value="Genomic_DNA"/>
</dbReference>
<organism evidence="5 7">
    <name type="scientific">Adineta ricciae</name>
    <name type="common">Rotifer</name>
    <dbReference type="NCBI Taxonomy" id="249248"/>
    <lineage>
        <taxon>Eukaryota</taxon>
        <taxon>Metazoa</taxon>
        <taxon>Spiralia</taxon>
        <taxon>Gnathifera</taxon>
        <taxon>Rotifera</taxon>
        <taxon>Eurotatoria</taxon>
        <taxon>Bdelloidea</taxon>
        <taxon>Adinetida</taxon>
        <taxon>Adinetidae</taxon>
        <taxon>Adineta</taxon>
    </lineage>
</organism>
<feature type="repeat" description="TPR" evidence="3">
    <location>
        <begin position="814"/>
        <end position="847"/>
    </location>
</feature>
<feature type="repeat" description="TPR" evidence="3">
    <location>
        <begin position="562"/>
        <end position="595"/>
    </location>
</feature>